<accession>A0A1D8TPW6</accession>
<name>A0A1D8TPW6_9CYAN</name>
<dbReference type="Gene3D" id="1.10.1200.10">
    <property type="entry name" value="ACP-like"/>
    <property type="match status" value="1"/>
</dbReference>
<dbReference type="SUPFAM" id="SSF47336">
    <property type="entry name" value="ACP-like"/>
    <property type="match status" value="1"/>
</dbReference>
<dbReference type="Pfam" id="PF00550">
    <property type="entry name" value="PP-binding"/>
    <property type="match status" value="1"/>
</dbReference>
<gene>
    <name evidence="4" type="ORF">BJP34_09625</name>
</gene>
<sequence>MLETIADKIDQECHTEEAIQAWLVSHLAQRLEVDPEEIDIQEPFESYNLESADALILLGRLENYLGREISPTLLWNYPNIEALAERLAEDAND</sequence>
<dbReference type="OrthoDB" id="425617at2"/>
<dbReference type="RefSeq" id="WP_070392160.1">
    <property type="nucleotide sequence ID" value="NZ_CP017599.1"/>
</dbReference>
<dbReference type="InterPro" id="IPR036736">
    <property type="entry name" value="ACP-like_sf"/>
</dbReference>
<dbReference type="PROSITE" id="PS50075">
    <property type="entry name" value="CARRIER"/>
    <property type="match status" value="1"/>
</dbReference>
<keyword evidence="1" id="KW-0596">Phosphopantetheine</keyword>
<dbReference type="SMART" id="SM00823">
    <property type="entry name" value="PKS_PP"/>
    <property type="match status" value="1"/>
</dbReference>
<keyword evidence="2" id="KW-0597">Phosphoprotein</keyword>
<evidence type="ECO:0000256" key="1">
    <source>
        <dbReference type="ARBA" id="ARBA00022450"/>
    </source>
</evidence>
<reference evidence="5" key="1">
    <citation type="submission" date="2016-10" db="EMBL/GenBank/DDBJ databases">
        <title>Comparative genomics uncovers the prolific and rare metabolic potential of the cyanobacterial genus Moorea.</title>
        <authorList>
            <person name="Leao T."/>
            <person name="Castelao G."/>
            <person name="Korobeynikov A."/>
            <person name="Monroe E.A."/>
            <person name="Podell S."/>
            <person name="Glukhov E."/>
            <person name="Allen E."/>
            <person name="Gerwick W.H."/>
            <person name="Gerwick L."/>
        </authorList>
    </citation>
    <scope>NUCLEOTIDE SEQUENCE [LARGE SCALE GENOMIC DNA]</scope>
    <source>
        <strain evidence="5">PAL-8-15-08-1</strain>
    </source>
</reference>
<dbReference type="AlphaFoldDB" id="A0A1D8TPW6"/>
<organism evidence="4 5">
    <name type="scientific">Moorena producens PAL-8-15-08-1</name>
    <dbReference type="NCBI Taxonomy" id="1458985"/>
    <lineage>
        <taxon>Bacteria</taxon>
        <taxon>Bacillati</taxon>
        <taxon>Cyanobacteriota</taxon>
        <taxon>Cyanophyceae</taxon>
        <taxon>Coleofasciculales</taxon>
        <taxon>Coleofasciculaceae</taxon>
        <taxon>Moorena</taxon>
    </lineage>
</organism>
<dbReference type="STRING" id="1458985.BJP34_09625"/>
<dbReference type="InterPro" id="IPR009081">
    <property type="entry name" value="PP-bd_ACP"/>
</dbReference>
<proteinExistence type="predicted"/>
<evidence type="ECO:0000313" key="5">
    <source>
        <dbReference type="Proteomes" id="UP000177870"/>
    </source>
</evidence>
<dbReference type="Proteomes" id="UP000177870">
    <property type="component" value="Chromosome"/>
</dbReference>
<evidence type="ECO:0000259" key="3">
    <source>
        <dbReference type="PROSITE" id="PS50075"/>
    </source>
</evidence>
<protein>
    <submittedName>
        <fullName evidence="4">Polyketide synthase</fullName>
    </submittedName>
</protein>
<feature type="domain" description="Carrier" evidence="3">
    <location>
        <begin position="14"/>
        <end position="91"/>
    </location>
</feature>
<dbReference type="InterPro" id="IPR020806">
    <property type="entry name" value="PKS_PP-bd"/>
</dbReference>
<evidence type="ECO:0000313" key="4">
    <source>
        <dbReference type="EMBL" id="AOW99681.1"/>
    </source>
</evidence>
<evidence type="ECO:0000256" key="2">
    <source>
        <dbReference type="ARBA" id="ARBA00022553"/>
    </source>
</evidence>
<dbReference type="KEGG" id="mpro:BJP34_09625"/>
<dbReference type="EMBL" id="CP017599">
    <property type="protein sequence ID" value="AOW99681.1"/>
    <property type="molecule type" value="Genomic_DNA"/>
</dbReference>
<dbReference type="GO" id="GO:0031177">
    <property type="term" value="F:phosphopantetheine binding"/>
    <property type="evidence" value="ECO:0007669"/>
    <property type="project" value="InterPro"/>
</dbReference>